<dbReference type="STRING" id="393003.SAMN05660461_2058"/>
<evidence type="ECO:0000259" key="3">
    <source>
        <dbReference type="SMART" id="SM00858"/>
    </source>
</evidence>
<dbReference type="GO" id="GO:0019698">
    <property type="term" value="P:D-galacturonate catabolic process"/>
    <property type="evidence" value="ECO:0007669"/>
    <property type="project" value="TreeGrafter"/>
</dbReference>
<dbReference type="Pfam" id="PF20629">
    <property type="entry name" value="GD_AH_C"/>
    <property type="match status" value="1"/>
</dbReference>
<comment type="similarity">
    <text evidence="1">Belongs to the UxaA family.</text>
</comment>
<keyword evidence="2" id="KW-0456">Lyase</keyword>
<keyword evidence="4" id="KW-0378">Hydrolase</keyword>
<evidence type="ECO:0000256" key="1">
    <source>
        <dbReference type="ARBA" id="ARBA00010986"/>
    </source>
</evidence>
<organism evidence="4 5">
    <name type="scientific">Chitinophaga ginsengisegetis</name>
    <dbReference type="NCBI Taxonomy" id="393003"/>
    <lineage>
        <taxon>Bacteria</taxon>
        <taxon>Pseudomonadati</taxon>
        <taxon>Bacteroidota</taxon>
        <taxon>Chitinophagia</taxon>
        <taxon>Chitinophagales</taxon>
        <taxon>Chitinophagaceae</taxon>
        <taxon>Chitinophaga</taxon>
    </lineage>
</organism>
<dbReference type="Pfam" id="PF04295">
    <property type="entry name" value="GD_AH_second"/>
    <property type="match status" value="1"/>
</dbReference>
<dbReference type="RefSeq" id="WP_079469272.1">
    <property type="nucleotide sequence ID" value="NZ_FUZZ01000001.1"/>
</dbReference>
<dbReference type="Gene3D" id="2.30.130.110">
    <property type="match status" value="1"/>
</dbReference>
<proteinExistence type="inferred from homology"/>
<evidence type="ECO:0000313" key="4">
    <source>
        <dbReference type="EMBL" id="SKD01086.1"/>
    </source>
</evidence>
<dbReference type="InterPro" id="IPR007392">
    <property type="entry name" value="GD_AH_second"/>
</dbReference>
<dbReference type="InterPro" id="IPR013974">
    <property type="entry name" value="SAF"/>
</dbReference>
<keyword evidence="5" id="KW-1185">Reference proteome</keyword>
<name>A0A1T5NL41_9BACT</name>
<dbReference type="Proteomes" id="UP000190166">
    <property type="component" value="Unassembled WGS sequence"/>
</dbReference>
<reference evidence="4 5" key="1">
    <citation type="submission" date="2017-02" db="EMBL/GenBank/DDBJ databases">
        <authorList>
            <person name="Peterson S.W."/>
        </authorList>
    </citation>
    <scope>NUCLEOTIDE SEQUENCE [LARGE SCALE GENOMIC DNA]</scope>
    <source>
        <strain evidence="4 5">DSM 18108</strain>
    </source>
</reference>
<dbReference type="GO" id="GO:0016829">
    <property type="term" value="F:lyase activity"/>
    <property type="evidence" value="ECO:0007669"/>
    <property type="project" value="UniProtKB-KW"/>
</dbReference>
<dbReference type="GO" id="GO:0016787">
    <property type="term" value="F:hydrolase activity"/>
    <property type="evidence" value="ECO:0007669"/>
    <property type="project" value="UniProtKB-KW"/>
</dbReference>
<dbReference type="EMBL" id="FUZZ01000001">
    <property type="protein sequence ID" value="SKD01086.1"/>
    <property type="molecule type" value="Genomic_DNA"/>
</dbReference>
<dbReference type="CDD" id="cd11613">
    <property type="entry name" value="SAF_AH_GD"/>
    <property type="match status" value="1"/>
</dbReference>
<evidence type="ECO:0000256" key="2">
    <source>
        <dbReference type="ARBA" id="ARBA00023239"/>
    </source>
</evidence>
<protein>
    <submittedName>
        <fullName evidence="4">Altronate hydrolase</fullName>
    </submittedName>
</protein>
<feature type="domain" description="SAF" evidence="3">
    <location>
        <begin position="11"/>
        <end position="82"/>
    </location>
</feature>
<dbReference type="Pfam" id="PF08666">
    <property type="entry name" value="SAF"/>
    <property type="match status" value="1"/>
</dbReference>
<dbReference type="InterPro" id="IPR052172">
    <property type="entry name" value="UxaA_altronate/galactarate_dh"/>
</dbReference>
<dbReference type="InterPro" id="IPR044144">
    <property type="entry name" value="SAF_UxaA/GarD"/>
</dbReference>
<gene>
    <name evidence="4" type="ORF">SAMN05660461_2058</name>
</gene>
<dbReference type="PANTHER" id="PTHR30536:SF5">
    <property type="entry name" value="ALTRONATE DEHYDRATASE"/>
    <property type="match status" value="1"/>
</dbReference>
<dbReference type="AlphaFoldDB" id="A0A1T5NL41"/>
<evidence type="ECO:0000313" key="5">
    <source>
        <dbReference type="Proteomes" id="UP000190166"/>
    </source>
</evidence>
<accession>A0A1T5NL41</accession>
<sequence>MNAYLQIHPDDNVLVALQDIPVGTDISFNGHNIQLQQNISAKHKFLINDIREGDPITMYGVLVGKASKSIGKGETITTENVIHDANAFHEKDSSLEWQAPDVSKWKTRTFMGYHRADGQVGTRNYWLVIPLVFCENRNVSVIKTAFEKGLGFSPAEVYNEQVTDLVSLYKSGNLEAIKNYEAGALTETSKRNVVFPNIDGIKFLTHEGGCGGTRQDSDALCALLAGYIHHSNVAGATILSLGCQHAQVSILQESLKKLNPAFNKPVLVYEQQKSASEFAMLSAAIKDTFLALVEANKLTRQPSPLSKLVIGLECGGSDGFSGISANPAVGHTSDLLVALGGTSILSEFPELCGVEQELINRCQTEETSDKFIRIMRAYENQAQSVGSGFYMNPSPGNIKDGLITDAIKSAGAAKKGGTSPVTDVLDYTEYVTKPGLNLLCTPGNDVESTSAEVGSGANVVLFTTGLGTPTGNPIAPVVKLATNTKLATRMKDIIDINTGTVISGEQSIAGMGEEILEYVIQTASGEVYTKAEQLNQDDFIPWKRGVSL</sequence>
<dbReference type="SMART" id="SM00858">
    <property type="entry name" value="SAF"/>
    <property type="match status" value="1"/>
</dbReference>
<dbReference type="InterPro" id="IPR048332">
    <property type="entry name" value="GD_AH_C"/>
</dbReference>
<dbReference type="PANTHER" id="PTHR30536">
    <property type="entry name" value="ALTRONATE/GALACTARATE DEHYDRATASE"/>
    <property type="match status" value="1"/>
</dbReference>